<accession>A0AAD7HRP7</accession>
<reference evidence="2" key="1">
    <citation type="submission" date="2023-03" db="EMBL/GenBank/DDBJ databases">
        <title>Massive genome expansion in bonnet fungi (Mycena s.s.) driven by repeated elements and novel gene families across ecological guilds.</title>
        <authorList>
            <consortium name="Lawrence Berkeley National Laboratory"/>
            <person name="Harder C.B."/>
            <person name="Miyauchi S."/>
            <person name="Viragh M."/>
            <person name="Kuo A."/>
            <person name="Thoen E."/>
            <person name="Andreopoulos B."/>
            <person name="Lu D."/>
            <person name="Skrede I."/>
            <person name="Drula E."/>
            <person name="Henrissat B."/>
            <person name="Morin E."/>
            <person name="Kohler A."/>
            <person name="Barry K."/>
            <person name="LaButti K."/>
            <person name="Morin E."/>
            <person name="Salamov A."/>
            <person name="Lipzen A."/>
            <person name="Mereny Z."/>
            <person name="Hegedus B."/>
            <person name="Baldrian P."/>
            <person name="Stursova M."/>
            <person name="Weitz H."/>
            <person name="Taylor A."/>
            <person name="Grigoriev I.V."/>
            <person name="Nagy L.G."/>
            <person name="Martin F."/>
            <person name="Kauserud H."/>
        </authorList>
    </citation>
    <scope>NUCLEOTIDE SEQUENCE</scope>
    <source>
        <strain evidence="2">CBHHK182m</strain>
    </source>
</reference>
<dbReference type="EMBL" id="JARKIB010000189">
    <property type="protein sequence ID" value="KAJ7726139.1"/>
    <property type="molecule type" value="Genomic_DNA"/>
</dbReference>
<evidence type="ECO:0000313" key="2">
    <source>
        <dbReference type="EMBL" id="KAJ7726139.1"/>
    </source>
</evidence>
<protein>
    <recommendedName>
        <fullName evidence="1">DUF6593 domain-containing protein</fullName>
    </recommendedName>
</protein>
<dbReference type="Pfam" id="PF20236">
    <property type="entry name" value="DUF6593"/>
    <property type="match status" value="1"/>
</dbReference>
<keyword evidence="3" id="KW-1185">Reference proteome</keyword>
<name>A0AAD7HRP7_9AGAR</name>
<dbReference type="AlphaFoldDB" id="A0AAD7HRP7"/>
<feature type="domain" description="DUF6593" evidence="1">
    <location>
        <begin position="39"/>
        <end position="188"/>
    </location>
</feature>
<proteinExistence type="predicted"/>
<evidence type="ECO:0000313" key="3">
    <source>
        <dbReference type="Proteomes" id="UP001215598"/>
    </source>
</evidence>
<dbReference type="Proteomes" id="UP001215598">
    <property type="component" value="Unassembled WGS sequence"/>
</dbReference>
<dbReference type="InterPro" id="IPR046528">
    <property type="entry name" value="DUF6593"/>
</dbReference>
<sequence>MADVWYLSFKAVFLPTTTMDSQTTLANPTPLLCLDFTADSMFNTTLCRGSRPLYTLSTEPQGSTTELMSAGAGLLLARIRRREGLPETTSFPNINEGEDLQLSEWLRPCTLADGSEAHLLQTEVGTCLLTRHVNHRLALFTEFDPETPIAHWARRNDTFQLSLIFYAGTQDFYAQVIAAFIIVEQKMRIAEEDDLMVVEP</sequence>
<gene>
    <name evidence="2" type="ORF">B0H16DRAFT_1471566</name>
</gene>
<comment type="caution">
    <text evidence="2">The sequence shown here is derived from an EMBL/GenBank/DDBJ whole genome shotgun (WGS) entry which is preliminary data.</text>
</comment>
<organism evidence="2 3">
    <name type="scientific">Mycena metata</name>
    <dbReference type="NCBI Taxonomy" id="1033252"/>
    <lineage>
        <taxon>Eukaryota</taxon>
        <taxon>Fungi</taxon>
        <taxon>Dikarya</taxon>
        <taxon>Basidiomycota</taxon>
        <taxon>Agaricomycotina</taxon>
        <taxon>Agaricomycetes</taxon>
        <taxon>Agaricomycetidae</taxon>
        <taxon>Agaricales</taxon>
        <taxon>Marasmiineae</taxon>
        <taxon>Mycenaceae</taxon>
        <taxon>Mycena</taxon>
    </lineage>
</organism>
<evidence type="ECO:0000259" key="1">
    <source>
        <dbReference type="Pfam" id="PF20236"/>
    </source>
</evidence>